<protein>
    <submittedName>
        <fullName evidence="10">Response regulator transcription factor</fullName>
    </submittedName>
</protein>
<evidence type="ECO:0000256" key="4">
    <source>
        <dbReference type="ARBA" id="ARBA00023125"/>
    </source>
</evidence>
<sequence length="233" mass="25794">MNAFNVAYGDLRIVVVEDDDTLRDDVLVPRMRQYGFALVPMRTAAQLQASLLEAPPDIVVLDVGLPDADGFALARSLRESWPTMGVVMLTGRGETADRIRGLTEGADAYLSKPVDLGLFAATLHSVARRVQPARFGPRAPAWRLDADGWCLMSPAGANIALSKTERRLLQLLMDKPGRMIVRDAIFRHLSPDPDDFDPHRLDSLIHRLRRKVQKASAEDFPLTCVHGEGYVVL</sequence>
<keyword evidence="11" id="KW-1185">Reference proteome</keyword>
<dbReference type="SUPFAM" id="SSF46894">
    <property type="entry name" value="C-terminal effector domain of the bipartite response regulators"/>
    <property type="match status" value="1"/>
</dbReference>
<gene>
    <name evidence="10" type="ORF">LK996_06190</name>
</gene>
<dbReference type="Gene3D" id="1.10.10.10">
    <property type="entry name" value="Winged helix-like DNA-binding domain superfamily/Winged helix DNA-binding domain"/>
    <property type="match status" value="1"/>
</dbReference>
<organism evidence="10 11">
    <name type="scientific">Noviluteimonas lactosilytica</name>
    <dbReference type="NCBI Taxonomy" id="2888523"/>
    <lineage>
        <taxon>Bacteria</taxon>
        <taxon>Pseudomonadati</taxon>
        <taxon>Pseudomonadota</taxon>
        <taxon>Gammaproteobacteria</taxon>
        <taxon>Lysobacterales</taxon>
        <taxon>Lysobacteraceae</taxon>
        <taxon>Noviluteimonas</taxon>
    </lineage>
</organism>
<evidence type="ECO:0000256" key="5">
    <source>
        <dbReference type="ARBA" id="ARBA00023163"/>
    </source>
</evidence>
<dbReference type="PANTHER" id="PTHR48111:SF1">
    <property type="entry name" value="TWO-COMPONENT RESPONSE REGULATOR ORR33"/>
    <property type="match status" value="1"/>
</dbReference>
<dbReference type="InterPro" id="IPR001867">
    <property type="entry name" value="OmpR/PhoB-type_DNA-bd"/>
</dbReference>
<feature type="domain" description="Response regulatory" evidence="8">
    <location>
        <begin position="12"/>
        <end position="127"/>
    </location>
</feature>
<dbReference type="InterPro" id="IPR036388">
    <property type="entry name" value="WH-like_DNA-bd_sf"/>
</dbReference>
<dbReference type="PROSITE" id="PS51755">
    <property type="entry name" value="OMPR_PHOB"/>
    <property type="match status" value="1"/>
</dbReference>
<keyword evidence="4 7" id="KW-0238">DNA-binding</keyword>
<feature type="modified residue" description="4-aspartylphosphate" evidence="6">
    <location>
        <position position="62"/>
    </location>
</feature>
<accession>A0ABS8JGE4</accession>
<dbReference type="Proteomes" id="UP001165293">
    <property type="component" value="Unassembled WGS sequence"/>
</dbReference>
<feature type="DNA-binding region" description="OmpR/PhoB-type" evidence="7">
    <location>
        <begin position="130"/>
        <end position="233"/>
    </location>
</feature>
<evidence type="ECO:0000259" key="8">
    <source>
        <dbReference type="PROSITE" id="PS50110"/>
    </source>
</evidence>
<dbReference type="SMART" id="SM00862">
    <property type="entry name" value="Trans_reg_C"/>
    <property type="match status" value="1"/>
</dbReference>
<dbReference type="SUPFAM" id="SSF52172">
    <property type="entry name" value="CheY-like"/>
    <property type="match status" value="1"/>
</dbReference>
<dbReference type="InterPro" id="IPR016032">
    <property type="entry name" value="Sig_transdc_resp-reg_C-effctor"/>
</dbReference>
<proteinExistence type="predicted"/>
<dbReference type="Pfam" id="PF00486">
    <property type="entry name" value="Trans_reg_C"/>
    <property type="match status" value="1"/>
</dbReference>
<dbReference type="RefSeq" id="WP_230526245.1">
    <property type="nucleotide sequence ID" value="NZ_JAJGAK010000001.1"/>
</dbReference>
<evidence type="ECO:0000259" key="9">
    <source>
        <dbReference type="PROSITE" id="PS51755"/>
    </source>
</evidence>
<dbReference type="InterPro" id="IPR001789">
    <property type="entry name" value="Sig_transdc_resp-reg_receiver"/>
</dbReference>
<evidence type="ECO:0000256" key="2">
    <source>
        <dbReference type="ARBA" id="ARBA00023012"/>
    </source>
</evidence>
<comment type="caution">
    <text evidence="10">The sequence shown here is derived from an EMBL/GenBank/DDBJ whole genome shotgun (WGS) entry which is preliminary data.</text>
</comment>
<dbReference type="InterPro" id="IPR011006">
    <property type="entry name" value="CheY-like_superfamily"/>
</dbReference>
<dbReference type="CDD" id="cd00383">
    <property type="entry name" value="trans_reg_C"/>
    <property type="match status" value="1"/>
</dbReference>
<dbReference type="PROSITE" id="PS50110">
    <property type="entry name" value="RESPONSE_REGULATORY"/>
    <property type="match status" value="1"/>
</dbReference>
<dbReference type="PANTHER" id="PTHR48111">
    <property type="entry name" value="REGULATOR OF RPOS"/>
    <property type="match status" value="1"/>
</dbReference>
<keyword evidence="5" id="KW-0804">Transcription</keyword>
<dbReference type="Pfam" id="PF00072">
    <property type="entry name" value="Response_reg"/>
    <property type="match status" value="1"/>
</dbReference>
<evidence type="ECO:0000256" key="3">
    <source>
        <dbReference type="ARBA" id="ARBA00023015"/>
    </source>
</evidence>
<evidence type="ECO:0000313" key="11">
    <source>
        <dbReference type="Proteomes" id="UP001165293"/>
    </source>
</evidence>
<keyword evidence="1 6" id="KW-0597">Phosphoprotein</keyword>
<dbReference type="EMBL" id="JAJGAK010000001">
    <property type="protein sequence ID" value="MCC8362662.1"/>
    <property type="molecule type" value="Genomic_DNA"/>
</dbReference>
<reference evidence="10" key="1">
    <citation type="submission" date="2021-10" db="EMBL/GenBank/DDBJ databases">
        <authorList>
            <person name="Lyu M."/>
            <person name="Wang X."/>
            <person name="Meng X."/>
            <person name="Xu K."/>
        </authorList>
    </citation>
    <scope>NUCLEOTIDE SEQUENCE</scope>
    <source>
        <strain evidence="10">A6</strain>
    </source>
</reference>
<evidence type="ECO:0000256" key="1">
    <source>
        <dbReference type="ARBA" id="ARBA00022553"/>
    </source>
</evidence>
<evidence type="ECO:0000256" key="6">
    <source>
        <dbReference type="PROSITE-ProRule" id="PRU00169"/>
    </source>
</evidence>
<dbReference type="SMART" id="SM00448">
    <property type="entry name" value="REC"/>
    <property type="match status" value="1"/>
</dbReference>
<name>A0ABS8JGE4_9GAMM</name>
<evidence type="ECO:0000256" key="7">
    <source>
        <dbReference type="PROSITE-ProRule" id="PRU01091"/>
    </source>
</evidence>
<dbReference type="Gene3D" id="3.40.50.2300">
    <property type="match status" value="1"/>
</dbReference>
<feature type="domain" description="OmpR/PhoB-type" evidence="9">
    <location>
        <begin position="130"/>
        <end position="233"/>
    </location>
</feature>
<dbReference type="InterPro" id="IPR039420">
    <property type="entry name" value="WalR-like"/>
</dbReference>
<evidence type="ECO:0000313" key="10">
    <source>
        <dbReference type="EMBL" id="MCC8362662.1"/>
    </source>
</evidence>
<keyword evidence="2" id="KW-0902">Two-component regulatory system</keyword>
<keyword evidence="3" id="KW-0805">Transcription regulation</keyword>